<dbReference type="RefSeq" id="WP_142540876.1">
    <property type="nucleotide sequence ID" value="NZ_BMIE01000001.1"/>
</dbReference>
<gene>
    <name evidence="2" type="ORF">FG382_21345</name>
</gene>
<sequence>MKKQMFIIFIFILILGGCKEPSIPLSENSEVNYKAQMEQLEMTNEQMKMKISNMEKKNEEEKEALRTTLNLAFQLLTAITNKDYEYITSISSSNIRVNMEESTIYSTDYSYRMNDKHYLLENLEYRFYQMEDDKLTIGFANYFPEGHSTINIGFIKQDGQWLFDYLVTDA</sequence>
<evidence type="ECO:0000256" key="1">
    <source>
        <dbReference type="SAM" id="Coils"/>
    </source>
</evidence>
<evidence type="ECO:0000313" key="3">
    <source>
        <dbReference type="Proteomes" id="UP000317316"/>
    </source>
</evidence>
<keyword evidence="3" id="KW-1185">Reference proteome</keyword>
<organism evidence="2 3">
    <name type="scientific">Psychrobacillus lasiicapitis</name>
    <dbReference type="NCBI Taxonomy" id="1636719"/>
    <lineage>
        <taxon>Bacteria</taxon>
        <taxon>Bacillati</taxon>
        <taxon>Bacillota</taxon>
        <taxon>Bacilli</taxon>
        <taxon>Bacillales</taxon>
        <taxon>Bacillaceae</taxon>
        <taxon>Psychrobacillus</taxon>
    </lineage>
</organism>
<dbReference type="Proteomes" id="UP000317316">
    <property type="component" value="Unassembled WGS sequence"/>
</dbReference>
<keyword evidence="1" id="KW-0175">Coiled coil</keyword>
<reference evidence="2 3" key="1">
    <citation type="submission" date="2019-05" db="EMBL/GenBank/DDBJ databases">
        <title>Psychrobacillus vulpis sp. nov., a new species isolated from feces of a red fox that inhabits in The Tablas de Daimiel Natural Park, Albacete, Spain.</title>
        <authorList>
            <person name="Rodriguez M."/>
            <person name="Reina J.C."/>
            <person name="Bejar V."/>
            <person name="Llamas I."/>
        </authorList>
    </citation>
    <scope>NUCLEOTIDE SEQUENCE [LARGE SCALE GENOMIC DNA]</scope>
    <source>
        <strain evidence="2 3">NEAU-3TGS17</strain>
    </source>
</reference>
<name>A0A544STK7_9BACI</name>
<comment type="caution">
    <text evidence="2">The sequence shown here is derived from an EMBL/GenBank/DDBJ whole genome shotgun (WGS) entry which is preliminary data.</text>
</comment>
<dbReference type="PROSITE" id="PS51257">
    <property type="entry name" value="PROKAR_LIPOPROTEIN"/>
    <property type="match status" value="1"/>
</dbReference>
<feature type="coiled-coil region" evidence="1">
    <location>
        <begin position="30"/>
        <end position="71"/>
    </location>
</feature>
<evidence type="ECO:0000313" key="2">
    <source>
        <dbReference type="EMBL" id="TQR08493.1"/>
    </source>
</evidence>
<proteinExistence type="predicted"/>
<protein>
    <submittedName>
        <fullName evidence="2">Uncharacterized protein</fullName>
    </submittedName>
</protein>
<dbReference type="EMBL" id="VDGH01000016">
    <property type="protein sequence ID" value="TQR08493.1"/>
    <property type="molecule type" value="Genomic_DNA"/>
</dbReference>
<dbReference type="AlphaFoldDB" id="A0A544STK7"/>
<accession>A0A544STK7</accession>
<dbReference type="OrthoDB" id="2974104at2"/>